<feature type="compositionally biased region" description="Polar residues" evidence="1">
    <location>
        <begin position="395"/>
        <end position="405"/>
    </location>
</feature>
<feature type="compositionally biased region" description="Polar residues" evidence="1">
    <location>
        <begin position="120"/>
        <end position="132"/>
    </location>
</feature>
<feature type="compositionally biased region" description="Low complexity" evidence="1">
    <location>
        <begin position="1094"/>
        <end position="1117"/>
    </location>
</feature>
<feature type="compositionally biased region" description="Basic and acidic residues" evidence="1">
    <location>
        <begin position="1118"/>
        <end position="1133"/>
    </location>
</feature>
<sequence>MLSCHGAPHNSVSSPYSPLSVKDATPDNTICDNDEHSTPLNHSPSAKRGAATKAQAGILSDALLLDTSDTIDISDSNSMPAFAPAPLPSTLSSRRLNKKELAISTSSSKSLHSLGTLGSQHGNTLGHPSTQATPPPLHNPLHGVAQPHDTRFADSNPMMLQSVFSEAPLVWDAAMGLPSPSTTGMTKSVTTSVLYSTGSPSLSLLQANDGSCVGERHQTRSTPPSTHSNGQATQRRASLADNSIRRSWTTRTLGGIDDNPLPTPTEQDFVFMDPSSLRAAMSTASTQQELTAMMAAASLPTPISAISLSRSLAPGVDGTNGGLLMPTIAQNVSIPSTGVQPAINPIDLGRSASSSLPADLSRHATFSLPFYDGKRASAPLQASLNQLSLPNGLQCQSSMKTQQPSARRGSKTGRSGTSKITTQGTGYVPMSAQALAIPGAPWPHAGGISIPQAPPFPSPISPDQMHSGANSGAHALQRQQTIGSTTSDLLGFHVPQKQNQYKPYHGPAPCGNPDPLYEYLASPTIVPGLEIIGHDYYGNYVQVLPICPDTSCSMNQDPIYLNLLQAIYAHTIPFLDLPPCSEEESRILLSGLSPSAIHPQSVQPPFLHLLPPKLPARGGANDPTRGWSGYYQTTLGGQTTALLNENDGVSNMQQATTLTSLAALLGPSSSSSASSVSASAATGTATAAAASSSPVTGPGLNRRASLPAFPPSSSQMGNNTAAAALLPPTNGRRSSTGSFPPPPSTLNNNNSANPNTNPNNPARKKKNMPRTHPYKSTSTHRDDNSMVMDTIMALSSSKSCGASVTGGLASLLGESRDVPDPKRKVVEKMVHMDETEYANHYLKHQRAMRKSASTTAVSLVQTMATAAHPMMTAKPSSLSSSLASSSSRPSSSGLQKQHGTLGSRRSPLGQEKSNHQQHQQHQDFSANTAIASSQHANVAAMDASDFIRAMTRSQYLHPSATNPATTTTGMPTPPILSATPQSDPGWTSTAELAELEKMMMSMDSASMAAFQAAASVISWPKWVDFKQLEQDMCESHTDSSNHATDRSSSIDHNSGTDNNNHHQEAPKLLLSSSTDLDMLDDPLVAEDTVAMTSLSLSDKTSTSPTSASSSSAPSSSSQHHETRRPKQEPHPTPDDMDCDPFVHIQTNSSTSGAHELPPLPTQVCDPQPPQSPSRSLIAPPPAPAALSAPAPAPAPAPQTPQAPQQQQQQHQQQQQQQQQRAVDSMEGLAQPYNSTILTVLPFAPEHSRPIFPTRGARRTGWYRSKAVASRGLSAITGVDYTTTCWYNVEQLEQIIKESIAASPITEINPLDSRTLEALTDPRASSSTAADNKSKPV</sequence>
<dbReference type="Proteomes" id="UP000807716">
    <property type="component" value="Unassembled WGS sequence"/>
</dbReference>
<feature type="region of interest" description="Disordered" evidence="1">
    <location>
        <begin position="870"/>
        <end position="923"/>
    </location>
</feature>
<feature type="compositionally biased region" description="Low complexity" evidence="1">
    <location>
        <begin position="1201"/>
        <end position="1221"/>
    </location>
</feature>
<dbReference type="OrthoDB" id="2433401at2759"/>
<feature type="region of interest" description="Disordered" evidence="1">
    <location>
        <begin position="1034"/>
        <end position="1063"/>
    </location>
</feature>
<comment type="caution">
    <text evidence="2">The sequence shown here is derived from an EMBL/GenBank/DDBJ whole genome shotgun (WGS) entry which is preliminary data.</text>
</comment>
<feature type="region of interest" description="Disordered" evidence="1">
    <location>
        <begin position="446"/>
        <end position="478"/>
    </location>
</feature>
<organism evidence="2 3">
    <name type="scientific">Actinomortierella ambigua</name>
    <dbReference type="NCBI Taxonomy" id="1343610"/>
    <lineage>
        <taxon>Eukaryota</taxon>
        <taxon>Fungi</taxon>
        <taxon>Fungi incertae sedis</taxon>
        <taxon>Mucoromycota</taxon>
        <taxon>Mortierellomycotina</taxon>
        <taxon>Mortierellomycetes</taxon>
        <taxon>Mortierellales</taxon>
        <taxon>Mortierellaceae</taxon>
        <taxon>Actinomortierella</taxon>
    </lineage>
</organism>
<keyword evidence="3" id="KW-1185">Reference proteome</keyword>
<accession>A0A9P6PTJ4</accession>
<feature type="compositionally biased region" description="Low complexity" evidence="1">
    <location>
        <begin position="870"/>
        <end position="892"/>
    </location>
</feature>
<evidence type="ECO:0000256" key="1">
    <source>
        <dbReference type="SAM" id="MobiDB-lite"/>
    </source>
</evidence>
<feature type="compositionally biased region" description="Polar residues" evidence="1">
    <location>
        <begin position="412"/>
        <end position="425"/>
    </location>
</feature>
<feature type="region of interest" description="Disordered" evidence="1">
    <location>
        <begin position="1094"/>
        <end position="1225"/>
    </location>
</feature>
<feature type="compositionally biased region" description="Low complexity" evidence="1">
    <location>
        <begin position="104"/>
        <end position="119"/>
    </location>
</feature>
<feature type="compositionally biased region" description="Low complexity" evidence="1">
    <location>
        <begin position="687"/>
        <end position="699"/>
    </location>
</feature>
<feature type="compositionally biased region" description="Basic and acidic residues" evidence="1">
    <location>
        <begin position="1034"/>
        <end position="1049"/>
    </location>
</feature>
<gene>
    <name evidence="2" type="ORF">DFQ27_007996</name>
</gene>
<dbReference type="EMBL" id="JAAAJB010000650">
    <property type="protein sequence ID" value="KAG0252564.1"/>
    <property type="molecule type" value="Genomic_DNA"/>
</dbReference>
<name>A0A9P6PTJ4_9FUNG</name>
<feature type="region of interest" description="Disordered" evidence="1">
    <location>
        <begin position="74"/>
        <end position="93"/>
    </location>
</feature>
<proteinExistence type="predicted"/>
<feature type="compositionally biased region" description="Pro residues" evidence="1">
    <location>
        <begin position="1190"/>
        <end position="1200"/>
    </location>
</feature>
<evidence type="ECO:0000313" key="3">
    <source>
        <dbReference type="Proteomes" id="UP000807716"/>
    </source>
</evidence>
<feature type="region of interest" description="Disordered" evidence="1">
    <location>
        <begin position="1"/>
        <end position="53"/>
    </location>
</feature>
<feature type="compositionally biased region" description="Low complexity" evidence="1">
    <location>
        <begin position="958"/>
        <end position="970"/>
    </location>
</feature>
<feature type="region of interest" description="Disordered" evidence="1">
    <location>
        <begin position="958"/>
        <end position="986"/>
    </location>
</feature>
<feature type="region of interest" description="Disordered" evidence="1">
    <location>
        <begin position="206"/>
        <end position="262"/>
    </location>
</feature>
<feature type="compositionally biased region" description="Basic residues" evidence="1">
    <location>
        <begin position="762"/>
        <end position="773"/>
    </location>
</feature>
<evidence type="ECO:0000313" key="2">
    <source>
        <dbReference type="EMBL" id="KAG0252564.1"/>
    </source>
</evidence>
<feature type="region of interest" description="Disordered" evidence="1">
    <location>
        <begin position="1315"/>
        <end position="1336"/>
    </location>
</feature>
<feature type="compositionally biased region" description="Low complexity" evidence="1">
    <location>
        <begin position="745"/>
        <end position="761"/>
    </location>
</feature>
<feature type="compositionally biased region" description="Polar residues" evidence="1">
    <location>
        <begin position="220"/>
        <end position="236"/>
    </location>
</feature>
<protein>
    <submittedName>
        <fullName evidence="2">Uncharacterized protein</fullName>
    </submittedName>
</protein>
<feature type="region of interest" description="Disordered" evidence="1">
    <location>
        <begin position="687"/>
        <end position="785"/>
    </location>
</feature>
<feature type="compositionally biased region" description="Polar residues" evidence="1">
    <location>
        <begin position="711"/>
        <end position="721"/>
    </location>
</feature>
<feature type="region of interest" description="Disordered" evidence="1">
    <location>
        <begin position="395"/>
        <end position="425"/>
    </location>
</feature>
<reference evidence="2" key="1">
    <citation type="journal article" date="2020" name="Fungal Divers.">
        <title>Resolving the Mortierellaceae phylogeny through synthesis of multi-gene phylogenetics and phylogenomics.</title>
        <authorList>
            <person name="Vandepol N."/>
            <person name="Liber J."/>
            <person name="Desiro A."/>
            <person name="Na H."/>
            <person name="Kennedy M."/>
            <person name="Barry K."/>
            <person name="Grigoriev I.V."/>
            <person name="Miller A.N."/>
            <person name="O'Donnell K."/>
            <person name="Stajich J.E."/>
            <person name="Bonito G."/>
        </authorList>
    </citation>
    <scope>NUCLEOTIDE SEQUENCE</scope>
    <source>
        <strain evidence="2">BC1065</strain>
    </source>
</reference>
<feature type="region of interest" description="Disordered" evidence="1">
    <location>
        <begin position="102"/>
        <end position="142"/>
    </location>
</feature>